<keyword evidence="2" id="KW-1185">Reference proteome</keyword>
<dbReference type="InterPro" id="IPR052974">
    <property type="entry name" value="GH79_Enzymes"/>
</dbReference>
<accession>F8PXI2</accession>
<organism evidence="2">
    <name type="scientific">Serpula lacrymans var. lacrymans (strain S7.3)</name>
    <name type="common">Dry rot fungus</name>
    <dbReference type="NCBI Taxonomy" id="936435"/>
    <lineage>
        <taxon>Eukaryota</taxon>
        <taxon>Fungi</taxon>
        <taxon>Dikarya</taxon>
        <taxon>Basidiomycota</taxon>
        <taxon>Agaricomycotina</taxon>
        <taxon>Agaricomycetes</taxon>
        <taxon>Agaricomycetidae</taxon>
        <taxon>Boletales</taxon>
        <taxon>Coniophorineae</taxon>
        <taxon>Serpulaceae</taxon>
        <taxon>Serpula</taxon>
    </lineage>
</organism>
<dbReference type="GO" id="GO:0016787">
    <property type="term" value="F:hydrolase activity"/>
    <property type="evidence" value="ECO:0007669"/>
    <property type="project" value="UniProtKB-KW"/>
</dbReference>
<sequence length="166" mass="17908">MFESNAASCGGFPGLSDSFETAYGNFSGAVFQVGGQNVCYNYPIILRSTVFILFSGSSNQPILLPLMDNWRIYYSTLIVAEAFGPSGTAQMVDLQANYDTVFTPAYATYEGGAPVRMVLMNYVTDPTGASDHTANFSIGGGSIRIQCDASLYPSKIFVGTFCFREV</sequence>
<protein>
    <submittedName>
        <fullName evidence="1">Glycoside hydrolase family 79 protein</fullName>
    </submittedName>
</protein>
<evidence type="ECO:0000313" key="1">
    <source>
        <dbReference type="EMBL" id="EGN99508.1"/>
    </source>
</evidence>
<dbReference type="STRING" id="936435.F8PXI2"/>
<dbReference type="EMBL" id="GL945480">
    <property type="protein sequence ID" value="EGN99508.1"/>
    <property type="molecule type" value="Genomic_DNA"/>
</dbReference>
<reference evidence="2" key="1">
    <citation type="journal article" date="2011" name="Science">
        <title>The plant cell wall-decomposing machinery underlies the functional diversity of forest fungi.</title>
        <authorList>
            <person name="Eastwood D.C."/>
            <person name="Floudas D."/>
            <person name="Binder M."/>
            <person name="Majcherczyk A."/>
            <person name="Schneider P."/>
            <person name="Aerts A."/>
            <person name="Asiegbu F.O."/>
            <person name="Baker S.E."/>
            <person name="Barry K."/>
            <person name="Bendiksby M."/>
            <person name="Blumentritt M."/>
            <person name="Coutinho P.M."/>
            <person name="Cullen D."/>
            <person name="de Vries R.P."/>
            <person name="Gathman A."/>
            <person name="Goodell B."/>
            <person name="Henrissat B."/>
            <person name="Ihrmark K."/>
            <person name="Kauserud H."/>
            <person name="Kohler A."/>
            <person name="LaButti K."/>
            <person name="Lapidus A."/>
            <person name="Lavin J.L."/>
            <person name="Lee Y.-H."/>
            <person name="Lindquist E."/>
            <person name="Lilly W."/>
            <person name="Lucas S."/>
            <person name="Morin E."/>
            <person name="Murat C."/>
            <person name="Oguiza J.A."/>
            <person name="Park J."/>
            <person name="Pisabarro A.G."/>
            <person name="Riley R."/>
            <person name="Rosling A."/>
            <person name="Salamov A."/>
            <person name="Schmidt O."/>
            <person name="Schmutz J."/>
            <person name="Skrede I."/>
            <person name="Stenlid J."/>
            <person name="Wiebenga A."/>
            <person name="Xie X."/>
            <person name="Kuees U."/>
            <person name="Hibbett D.S."/>
            <person name="Hoffmeister D."/>
            <person name="Hoegberg N."/>
            <person name="Martin F."/>
            <person name="Grigoriev I.V."/>
            <person name="Watkinson S.C."/>
        </authorList>
    </citation>
    <scope>NUCLEOTIDE SEQUENCE [LARGE SCALE GENOMIC DNA]</scope>
    <source>
        <strain evidence="2">strain S7.3</strain>
    </source>
</reference>
<dbReference type="Proteomes" id="UP000008063">
    <property type="component" value="Unassembled WGS sequence"/>
</dbReference>
<name>F8PXI2_SERL3</name>
<dbReference type="AlphaFoldDB" id="F8PXI2"/>
<dbReference type="HOGENOM" id="CLU_1603738_0_0_1"/>
<dbReference type="eggNOG" id="ENOG502QTN4">
    <property type="taxonomic scope" value="Eukaryota"/>
</dbReference>
<dbReference type="PANTHER" id="PTHR36183:SF2">
    <property type="entry name" value="BETA-GLUCURONIDASE C-TERMINAL DOMAIN-CONTAINING PROTEIN"/>
    <property type="match status" value="1"/>
</dbReference>
<gene>
    <name evidence="1" type="ORF">SERLA73DRAFT_74024</name>
</gene>
<proteinExistence type="predicted"/>
<evidence type="ECO:0000313" key="2">
    <source>
        <dbReference type="Proteomes" id="UP000008063"/>
    </source>
</evidence>
<keyword evidence="1" id="KW-0378">Hydrolase</keyword>
<dbReference type="PANTHER" id="PTHR36183">
    <property type="entry name" value="BETA-GLUCURONIDASE"/>
    <property type="match status" value="1"/>
</dbReference>
<dbReference type="InParanoid" id="F8PXI2"/>